<keyword evidence="4" id="KW-1185">Reference proteome</keyword>
<evidence type="ECO:0000313" key="4">
    <source>
        <dbReference type="Proteomes" id="UP000183104"/>
    </source>
</evidence>
<protein>
    <submittedName>
        <fullName evidence="3">Transposase</fullName>
    </submittedName>
</protein>
<dbReference type="InterPro" id="IPR002560">
    <property type="entry name" value="Transposase_DDE"/>
</dbReference>
<organism evidence="3 4">
    <name type="scientific">Thiohalorhabdus denitrificans</name>
    <dbReference type="NCBI Taxonomy" id="381306"/>
    <lineage>
        <taxon>Bacteria</taxon>
        <taxon>Pseudomonadati</taxon>
        <taxon>Pseudomonadota</taxon>
        <taxon>Gammaproteobacteria</taxon>
        <taxon>Thiohalorhabdales</taxon>
        <taxon>Thiohalorhabdaceae</taxon>
        <taxon>Thiohalorhabdus</taxon>
    </lineage>
</organism>
<gene>
    <name evidence="2" type="ORF">SAMN05661077_0053</name>
    <name evidence="3" type="ORF">SAMN05661077_0086</name>
</gene>
<dbReference type="EMBL" id="FMUN01000011">
    <property type="protein sequence ID" value="SCY66666.1"/>
    <property type="molecule type" value="Genomic_DNA"/>
</dbReference>
<sequence>IKEKLRWVRQATSQQAARWRLTRFLRLAKALTAEVETLEPMRKALATIEHQFEAIIRRWRSTYSNARLEGLNSIFQAARARARGYRNQQTFITMIYLLAAPIGKVEKSI</sequence>
<dbReference type="RefSeq" id="WP_143004199.1">
    <property type="nucleotide sequence ID" value="NZ_FMUN01000011.1"/>
</dbReference>
<feature type="non-terminal residue" evidence="3">
    <location>
        <position position="1"/>
    </location>
</feature>
<name>A0A1G5HS94_9GAMM</name>
<reference evidence="3" key="2">
    <citation type="submission" date="2016-10" db="EMBL/GenBank/DDBJ databases">
        <authorList>
            <person name="de Groot N.N."/>
        </authorList>
    </citation>
    <scope>NUCLEOTIDE SEQUENCE [LARGE SCALE GENOMIC DNA]</scope>
    <source>
        <strain evidence="3">HL 19</strain>
    </source>
</reference>
<evidence type="ECO:0000313" key="2">
    <source>
        <dbReference type="EMBL" id="SCY65980.1"/>
    </source>
</evidence>
<proteinExistence type="predicted"/>
<evidence type="ECO:0000313" key="3">
    <source>
        <dbReference type="EMBL" id="SCY66666.1"/>
    </source>
</evidence>
<dbReference type="Pfam" id="PF01610">
    <property type="entry name" value="DDE_Tnp_ISL3"/>
    <property type="match status" value="1"/>
</dbReference>
<evidence type="ECO:0000259" key="1">
    <source>
        <dbReference type="Pfam" id="PF01610"/>
    </source>
</evidence>
<dbReference type="EMBL" id="FMUN01000011">
    <property type="protein sequence ID" value="SCY65980.1"/>
    <property type="molecule type" value="Genomic_DNA"/>
</dbReference>
<feature type="domain" description="Transposase IS204/IS1001/IS1096/IS1165 DDE" evidence="1">
    <location>
        <begin position="1"/>
        <end position="95"/>
    </location>
</feature>
<dbReference type="Proteomes" id="UP000183104">
    <property type="component" value="Unassembled WGS sequence"/>
</dbReference>
<accession>A0A1G5HS94</accession>
<reference evidence="4" key="1">
    <citation type="submission" date="2016-10" db="EMBL/GenBank/DDBJ databases">
        <authorList>
            <person name="Varghese N."/>
        </authorList>
    </citation>
    <scope>NUCLEOTIDE SEQUENCE [LARGE SCALE GENOMIC DNA]</scope>
    <source>
        <strain evidence="4">HL 19</strain>
    </source>
</reference>
<dbReference type="AlphaFoldDB" id="A0A1G5HS94"/>